<dbReference type="Gene3D" id="2.40.128.270">
    <property type="match status" value="1"/>
</dbReference>
<name>A0ABW4MC08_9SPHN</name>
<comment type="caution">
    <text evidence="2">The sequence shown here is derived from an EMBL/GenBank/DDBJ whole genome shotgun (WGS) entry which is preliminary data.</text>
</comment>
<feature type="domain" description="DUF306" evidence="1">
    <location>
        <begin position="130"/>
        <end position="234"/>
    </location>
</feature>
<organism evidence="2 3">
    <name type="scientific">Sphingorhabdus buctiana</name>
    <dbReference type="NCBI Taxonomy" id="1508805"/>
    <lineage>
        <taxon>Bacteria</taxon>
        <taxon>Pseudomonadati</taxon>
        <taxon>Pseudomonadota</taxon>
        <taxon>Alphaproteobacteria</taxon>
        <taxon>Sphingomonadales</taxon>
        <taxon>Sphingomonadaceae</taxon>
        <taxon>Sphingorhabdus</taxon>
    </lineage>
</organism>
<dbReference type="InterPro" id="IPR053147">
    <property type="entry name" value="Hsp_HslJ-like"/>
</dbReference>
<dbReference type="InterPro" id="IPR038670">
    <property type="entry name" value="HslJ-like_sf"/>
</dbReference>
<keyword evidence="3" id="KW-1185">Reference proteome</keyword>
<evidence type="ECO:0000313" key="2">
    <source>
        <dbReference type="EMBL" id="MFD1766502.1"/>
    </source>
</evidence>
<evidence type="ECO:0000313" key="3">
    <source>
        <dbReference type="Proteomes" id="UP001597215"/>
    </source>
</evidence>
<dbReference type="EMBL" id="JBHUEL010000004">
    <property type="protein sequence ID" value="MFD1766502.1"/>
    <property type="molecule type" value="Genomic_DNA"/>
</dbReference>
<dbReference type="PANTHER" id="PTHR35535">
    <property type="entry name" value="HEAT SHOCK PROTEIN HSLJ"/>
    <property type="match status" value="1"/>
</dbReference>
<dbReference type="RefSeq" id="WP_374611584.1">
    <property type="nucleotide sequence ID" value="NZ_JBHUEL010000004.1"/>
</dbReference>
<protein>
    <submittedName>
        <fullName evidence="2">META domain-containing protein</fullName>
    </submittedName>
</protein>
<reference evidence="3" key="1">
    <citation type="journal article" date="2019" name="Int. J. Syst. Evol. Microbiol.">
        <title>The Global Catalogue of Microorganisms (GCM) 10K type strain sequencing project: providing services to taxonomists for standard genome sequencing and annotation.</title>
        <authorList>
            <consortium name="The Broad Institute Genomics Platform"/>
            <consortium name="The Broad Institute Genome Sequencing Center for Infectious Disease"/>
            <person name="Wu L."/>
            <person name="Ma J."/>
        </authorList>
    </citation>
    <scope>NUCLEOTIDE SEQUENCE [LARGE SCALE GENOMIC DNA]</scope>
    <source>
        <strain evidence="3">CGMCC 1.12449</strain>
    </source>
</reference>
<evidence type="ECO:0000259" key="1">
    <source>
        <dbReference type="Pfam" id="PF03724"/>
    </source>
</evidence>
<dbReference type="Proteomes" id="UP001597215">
    <property type="component" value="Unassembled WGS sequence"/>
</dbReference>
<dbReference type="PANTHER" id="PTHR35535:SF1">
    <property type="entry name" value="HEAT SHOCK PROTEIN HSLJ"/>
    <property type="match status" value="1"/>
</dbReference>
<proteinExistence type="predicted"/>
<accession>A0ABW4MC08</accession>
<sequence>MDASIWQTCFAPAPDIEAMRKLATIAATTIGVVAFAPAAFGATPASWMQVDKASQAACLKAAGLNDAVTGPPIRYSDRLLIDARVVSGTWPQPHMKGAKAEMLCLYHRRTKRVEVQEIGHPLPQEPTVAIKDIWWKAVSIGGKPVISGSEVTLSLGSDGKVGGKSGCNGYGASYQLDGVQLKVYPPMITTKMACAPALMTQEQAYQDLLGKAMTAKVGNDGRLSITTASGQTIRFIRK</sequence>
<dbReference type="Pfam" id="PF03724">
    <property type="entry name" value="META"/>
    <property type="match status" value="1"/>
</dbReference>
<gene>
    <name evidence="2" type="ORF">ACFSAG_06570</name>
</gene>
<dbReference type="InterPro" id="IPR005184">
    <property type="entry name" value="DUF306_Meta_HslJ"/>
</dbReference>